<dbReference type="InterPro" id="IPR046503">
    <property type="entry name" value="DUF6681"/>
</dbReference>
<organism evidence="3 4">
    <name type="scientific">Levilactobacillus bambusae</name>
    <dbReference type="NCBI Taxonomy" id="2024736"/>
    <lineage>
        <taxon>Bacteria</taxon>
        <taxon>Bacillati</taxon>
        <taxon>Bacillota</taxon>
        <taxon>Bacilli</taxon>
        <taxon>Lactobacillales</taxon>
        <taxon>Lactobacillaceae</taxon>
        <taxon>Levilactobacillus</taxon>
    </lineage>
</organism>
<reference evidence="3 4" key="1">
    <citation type="journal article" date="2018" name="Int. J. Syst. Evol. Microbiol.">
        <title>Lactobacillus bambusae sp. nov., isolated from a traditional fermented Ma-bamboo shoots of Taiwan.</title>
        <authorList>
            <person name="Wang L.-T."/>
        </authorList>
    </citation>
    <scope>NUCLEOTIDE SEQUENCE [LARGE SCALE GENOMIC DNA]</scope>
    <source>
        <strain evidence="3 4">BS-W1</strain>
    </source>
</reference>
<keyword evidence="2" id="KW-0812">Transmembrane</keyword>
<keyword evidence="2" id="KW-0472">Membrane</keyword>
<evidence type="ECO:0000256" key="1">
    <source>
        <dbReference type="SAM" id="MobiDB-lite"/>
    </source>
</evidence>
<sequence>MFSLIDLVNHYLGYVNMNLKLKNRIYTVLGTFGDFYLFYIAFRYMQNGFAVRGLLLLLVAVILLYFVVLNVFYYFTTRTTKFDISPKIEKLMGGHPGDTKDPMLDPEPMPEGRFQTRIHANGYFDEKKILPGKLAVSDQDQANANALAARLQQNGLMPLDYSGLGDRAIYQQTTKLNKPVYASGPGAPIPYFELKEEANQLVVYAGINQAEVQRMGHVSTVGLQDVDSLRDKYKLYLANAILVGGPFKVAGRNTVIEHQGNFEVAVQLAYKSRQSEEIRVQPEDPTPTTTELPTRSSRHRD</sequence>
<keyword evidence="4" id="KW-1185">Reference proteome</keyword>
<accession>A0A2V1MZ05</accession>
<feature type="transmembrane region" description="Helical" evidence="2">
    <location>
        <begin position="25"/>
        <end position="42"/>
    </location>
</feature>
<dbReference type="AlphaFoldDB" id="A0A2V1MZ05"/>
<dbReference type="Pfam" id="PF20386">
    <property type="entry name" value="DUF6681"/>
    <property type="match status" value="1"/>
</dbReference>
<evidence type="ECO:0000313" key="4">
    <source>
        <dbReference type="Proteomes" id="UP000245080"/>
    </source>
</evidence>
<dbReference type="Proteomes" id="UP000245080">
    <property type="component" value="Unassembled WGS sequence"/>
</dbReference>
<proteinExistence type="predicted"/>
<dbReference type="EMBL" id="QCXQ01000002">
    <property type="protein sequence ID" value="PWG00042.1"/>
    <property type="molecule type" value="Genomic_DNA"/>
</dbReference>
<gene>
    <name evidence="3" type="ORF">DCM90_03645</name>
</gene>
<dbReference type="OrthoDB" id="2192445at2"/>
<dbReference type="RefSeq" id="WP_109249989.1">
    <property type="nucleotide sequence ID" value="NZ_QCXQ01000002.1"/>
</dbReference>
<protein>
    <submittedName>
        <fullName evidence="3">Uncharacterized protein</fullName>
    </submittedName>
</protein>
<name>A0A2V1MZ05_9LACO</name>
<comment type="caution">
    <text evidence="3">The sequence shown here is derived from an EMBL/GenBank/DDBJ whole genome shotgun (WGS) entry which is preliminary data.</text>
</comment>
<evidence type="ECO:0000256" key="2">
    <source>
        <dbReference type="SAM" id="Phobius"/>
    </source>
</evidence>
<feature type="region of interest" description="Disordered" evidence="1">
    <location>
        <begin position="275"/>
        <end position="301"/>
    </location>
</feature>
<feature type="transmembrane region" description="Helical" evidence="2">
    <location>
        <begin position="54"/>
        <end position="75"/>
    </location>
</feature>
<evidence type="ECO:0000313" key="3">
    <source>
        <dbReference type="EMBL" id="PWG00042.1"/>
    </source>
</evidence>
<keyword evidence="2" id="KW-1133">Transmembrane helix</keyword>